<dbReference type="STRING" id="1945662.B0A89_11050"/>
<gene>
    <name evidence="3" type="ORF">B0A89_11050</name>
</gene>
<organism evidence="3 4">
    <name type="scientific">Paracoccus contaminans</name>
    <dbReference type="NCBI Taxonomy" id="1945662"/>
    <lineage>
        <taxon>Bacteria</taxon>
        <taxon>Pseudomonadati</taxon>
        <taxon>Pseudomonadota</taxon>
        <taxon>Alphaproteobacteria</taxon>
        <taxon>Rhodobacterales</taxon>
        <taxon>Paracoccaceae</taxon>
        <taxon>Paracoccus</taxon>
    </lineage>
</organism>
<dbReference type="KEGG" id="pcon:B0A89_11050"/>
<name>A0A1W6D1A6_9RHOB</name>
<keyword evidence="4" id="KW-1185">Reference proteome</keyword>
<evidence type="ECO:0008006" key="5">
    <source>
        <dbReference type="Google" id="ProtNLM"/>
    </source>
</evidence>
<evidence type="ECO:0000313" key="4">
    <source>
        <dbReference type="Proteomes" id="UP000193017"/>
    </source>
</evidence>
<feature type="domain" description="Phage-Barnase-EndoU-ColicinE5/D-RelE like nuclease 2" evidence="2">
    <location>
        <begin position="356"/>
        <end position="489"/>
    </location>
</feature>
<reference evidence="3 4" key="1">
    <citation type="submission" date="2017-03" db="EMBL/GenBank/DDBJ databases">
        <title>Genome sequence of Paracoccus contaminans isolated from a water microcosm.</title>
        <authorList>
            <person name="Aurass P."/>
            <person name="Karste S."/>
            <person name="Trost E."/>
            <person name="Glaeser S.P."/>
            <person name="Kaempfer P."/>
            <person name="Flieger A."/>
        </authorList>
    </citation>
    <scope>NUCLEOTIDE SEQUENCE [LARGE SCALE GENOMIC DNA]</scope>
    <source>
        <strain evidence="4">RKI 16-01929T\LMG 29738T\CCM 8701T\CIP 111112T</strain>
    </source>
</reference>
<evidence type="ECO:0000313" key="3">
    <source>
        <dbReference type="EMBL" id="ARJ70875.1"/>
    </source>
</evidence>
<accession>A0A1W6D1A6</accession>
<dbReference type="Pfam" id="PF04233">
    <property type="entry name" value="Phage_Mu_F"/>
    <property type="match status" value="1"/>
</dbReference>
<protein>
    <recommendedName>
        <fullName evidence="5">Head morphogenesis protein</fullName>
    </recommendedName>
</protein>
<dbReference type="InterPro" id="IPR041110">
    <property type="entry name" value="PBECR2"/>
</dbReference>
<dbReference type="Pfam" id="PF18810">
    <property type="entry name" value="PBECR2"/>
    <property type="match status" value="1"/>
</dbReference>
<dbReference type="Proteomes" id="UP000193017">
    <property type="component" value="Chromosome"/>
</dbReference>
<evidence type="ECO:0000259" key="2">
    <source>
        <dbReference type="Pfam" id="PF18810"/>
    </source>
</evidence>
<proteinExistence type="predicted"/>
<dbReference type="EMBL" id="CP020612">
    <property type="protein sequence ID" value="ARJ70875.1"/>
    <property type="molecule type" value="Genomic_DNA"/>
</dbReference>
<feature type="domain" description="Phage head morphogenesis" evidence="1">
    <location>
        <begin position="154"/>
        <end position="234"/>
    </location>
</feature>
<dbReference type="AlphaFoldDB" id="A0A1W6D1A6"/>
<evidence type="ECO:0000259" key="1">
    <source>
        <dbReference type="Pfam" id="PF04233"/>
    </source>
</evidence>
<dbReference type="InterPro" id="IPR006528">
    <property type="entry name" value="Phage_head_morphogenesis_dom"/>
</dbReference>
<sequence>MRAVRTAVLADGADEAMRNLLELAAIWTPDAQAHHIGKALELMALTGRGEVLDELAETAGFAGEAEGIGQSFDEQLAFLKQKQPQQTDTWTDLMRGQHDRAFVIAGAKDAAMLDDFFTAVQQAATDWDRDAFAARFDEIVDKYGWSYNGGREWRIRTIFETNLRTSYMAGRLKQMRAPAVVKMRPYWQYRHGENGTPLNPRPQHVSWDGLVLMHDDPWWDVHFPPNDWLCSCGVRTLSERDLARLKKTGPDLAPETRTRPIVDRQTGKVIDQPDGVGYGWDYAPGDHWTKGLVPSVLIKEGTERAGKSIVAIDQPSPLDQLIAARRPLPPQPAVFDFASFDPAFGFDEEGYEAAAQFLNAFGLSAMDQERLVEDVAGHRIAISADLFRQRDGTSKTGKRDRTSFTPWLPHAILDPDEIWLQVRRDDAGRMIVGRTYVRVAEIDGETHGLVAGFELAGKWWSPNTTHISADRKGPNVQALKPKRSGKLIWCRSRK</sequence>